<dbReference type="RefSeq" id="WP_233720288.1">
    <property type="nucleotide sequence ID" value="NZ_JAJUWU010000015.1"/>
</dbReference>
<feature type="transmembrane region" description="Helical" evidence="1">
    <location>
        <begin position="99"/>
        <end position="130"/>
    </location>
</feature>
<keyword evidence="3" id="KW-1185">Reference proteome</keyword>
<dbReference type="AlphaFoldDB" id="A0A9X1P0S0"/>
<evidence type="ECO:0000313" key="2">
    <source>
        <dbReference type="EMBL" id="MCE7029295.1"/>
    </source>
</evidence>
<dbReference type="EMBL" id="JAJUWU010000015">
    <property type="protein sequence ID" value="MCE7029295.1"/>
    <property type="molecule type" value="Genomic_DNA"/>
</dbReference>
<keyword evidence="1" id="KW-0472">Membrane</keyword>
<evidence type="ECO:0000256" key="1">
    <source>
        <dbReference type="SAM" id="Phobius"/>
    </source>
</evidence>
<name>A0A9X1P0S0_9HYPH</name>
<proteinExistence type="predicted"/>
<protein>
    <submittedName>
        <fullName evidence="2">Uncharacterized protein</fullName>
    </submittedName>
</protein>
<reference evidence="2" key="1">
    <citation type="submission" date="2022-01" db="EMBL/GenBank/DDBJ databases">
        <title>Jiella avicenniae sp. nov., a novel endophytic bacterium isolated from bark of Avicennia marina.</title>
        <authorList>
            <person name="Tuo L."/>
        </authorList>
    </citation>
    <scope>NUCLEOTIDE SEQUENCE</scope>
    <source>
        <strain evidence="2">CBK1P-4</strain>
    </source>
</reference>
<organism evidence="2 3">
    <name type="scientific">Jiella avicenniae</name>
    <dbReference type="NCBI Taxonomy" id="2907202"/>
    <lineage>
        <taxon>Bacteria</taxon>
        <taxon>Pseudomonadati</taxon>
        <taxon>Pseudomonadota</taxon>
        <taxon>Alphaproteobacteria</taxon>
        <taxon>Hyphomicrobiales</taxon>
        <taxon>Aurantimonadaceae</taxon>
        <taxon>Jiella</taxon>
    </lineage>
</organism>
<gene>
    <name evidence="2" type="ORF">LZD57_14965</name>
</gene>
<evidence type="ECO:0000313" key="3">
    <source>
        <dbReference type="Proteomes" id="UP001139035"/>
    </source>
</evidence>
<dbReference type="Proteomes" id="UP001139035">
    <property type="component" value="Unassembled WGS sequence"/>
</dbReference>
<accession>A0A9X1P0S0</accession>
<keyword evidence="1" id="KW-1133">Transmembrane helix</keyword>
<comment type="caution">
    <text evidence="2">The sequence shown here is derived from an EMBL/GenBank/DDBJ whole genome shotgun (WGS) entry which is preliminary data.</text>
</comment>
<keyword evidence="1" id="KW-0812">Transmembrane</keyword>
<sequence length="150" mass="15832">MSLIVVLLCFFAPMAVIYGRRRAYVISTRTGRLSQKLLRLLVVPAVVAVSMPIAVFEFVQGYAAGSRAEANFVTGADIAGGDAIAASDHGGVAELVISILAWIGVSSIVLFFVAIPYVLGSVYAAALLILNGLGRIRIEPPQEQTVEPVS</sequence>